<dbReference type="AlphaFoldDB" id="A0A0M8ZSS9"/>
<keyword evidence="3" id="KW-1185">Reference proteome</keyword>
<dbReference type="EMBL" id="KQ435863">
    <property type="protein sequence ID" value="KOX70395.1"/>
    <property type="molecule type" value="Genomic_DNA"/>
</dbReference>
<gene>
    <name evidence="2" type="ORF">WN51_04798</name>
</gene>
<keyword evidence="1" id="KW-0472">Membrane</keyword>
<feature type="transmembrane region" description="Helical" evidence="1">
    <location>
        <begin position="51"/>
        <end position="70"/>
    </location>
</feature>
<evidence type="ECO:0000256" key="1">
    <source>
        <dbReference type="SAM" id="Phobius"/>
    </source>
</evidence>
<evidence type="ECO:0000313" key="3">
    <source>
        <dbReference type="Proteomes" id="UP000053105"/>
    </source>
</evidence>
<reference evidence="2 3" key="1">
    <citation type="submission" date="2015-07" db="EMBL/GenBank/DDBJ databases">
        <title>The genome of Melipona quadrifasciata.</title>
        <authorList>
            <person name="Pan H."/>
            <person name="Kapheim K."/>
        </authorList>
    </citation>
    <scope>NUCLEOTIDE SEQUENCE [LARGE SCALE GENOMIC DNA]</scope>
    <source>
        <strain evidence="2">0111107301</strain>
        <tissue evidence="2">Whole body</tissue>
    </source>
</reference>
<feature type="transmembrane region" description="Helical" evidence="1">
    <location>
        <begin position="26"/>
        <end position="45"/>
    </location>
</feature>
<dbReference type="Proteomes" id="UP000053105">
    <property type="component" value="Unassembled WGS sequence"/>
</dbReference>
<protein>
    <submittedName>
        <fullName evidence="2">Uncharacterized protein</fullName>
    </submittedName>
</protein>
<sequence length="81" mass="8974">MVEETMAHHWLPNFETKLKKYLAHRFELVVVLMHLKIVAVVVAAAADVAVAVAVVVVVVVKVVLLLVLAFQPKMLGVLELY</sequence>
<keyword evidence="1" id="KW-1133">Transmembrane helix</keyword>
<evidence type="ECO:0000313" key="2">
    <source>
        <dbReference type="EMBL" id="KOX70395.1"/>
    </source>
</evidence>
<organism evidence="2 3">
    <name type="scientific">Melipona quadrifasciata</name>
    <dbReference type="NCBI Taxonomy" id="166423"/>
    <lineage>
        <taxon>Eukaryota</taxon>
        <taxon>Metazoa</taxon>
        <taxon>Ecdysozoa</taxon>
        <taxon>Arthropoda</taxon>
        <taxon>Hexapoda</taxon>
        <taxon>Insecta</taxon>
        <taxon>Pterygota</taxon>
        <taxon>Neoptera</taxon>
        <taxon>Endopterygota</taxon>
        <taxon>Hymenoptera</taxon>
        <taxon>Apocrita</taxon>
        <taxon>Aculeata</taxon>
        <taxon>Apoidea</taxon>
        <taxon>Anthophila</taxon>
        <taxon>Apidae</taxon>
        <taxon>Melipona</taxon>
    </lineage>
</organism>
<keyword evidence="1" id="KW-0812">Transmembrane</keyword>
<proteinExistence type="predicted"/>
<name>A0A0M8ZSS9_9HYME</name>
<accession>A0A0M8ZSS9</accession>